<dbReference type="SUPFAM" id="SSF52266">
    <property type="entry name" value="SGNH hydrolase"/>
    <property type="match status" value="1"/>
</dbReference>
<dbReference type="GO" id="GO:0016788">
    <property type="term" value="F:hydrolase activity, acting on ester bonds"/>
    <property type="evidence" value="ECO:0007669"/>
    <property type="project" value="InterPro"/>
</dbReference>
<dbReference type="InterPro" id="IPR001087">
    <property type="entry name" value="GDSL"/>
</dbReference>
<dbReference type="Gene3D" id="3.40.50.1110">
    <property type="entry name" value="SGNH hydrolase"/>
    <property type="match status" value="1"/>
</dbReference>
<feature type="signal peptide" evidence="2">
    <location>
        <begin position="1"/>
        <end position="22"/>
    </location>
</feature>
<accession>I3SYD1</accession>
<sequence length="347" mass="38845">MELMVKVVLLALAIMMPWCSFAVDIQPARQWAAKSNVSCILVFGDSSVDPGNNNVLRTSMKSNFPPYGRLATDFIAEALGYRQMLPAFLDPNLKVEDLPYGVSFASAATGFDDYTANVVNVLPVSKQIQYFMHYKIHLRKLLGEERAEFIIRNALFIVSMGTNDFLQNYFIEPARPKQFSLLKFQNFLLRRMSKDIEVMHRLGARRLVVVGVIPLGCIPLTKAIMGQNDTCVASLNKVASSFNAKLLQQISNLKAKLGLQTYYVDVYGMIQSAVMNPKKYGFEEGSKGCCGSGIYEYGDTCRGMSTCSEPDKYVFWDAVHPTQKMYKIIADDVIESVTKEPIHSTTN</sequence>
<organism evidence="3">
    <name type="scientific">Lotus japonicus</name>
    <name type="common">Lotus corniculatus var. japonicus</name>
    <dbReference type="NCBI Taxonomy" id="34305"/>
    <lineage>
        <taxon>Eukaryota</taxon>
        <taxon>Viridiplantae</taxon>
        <taxon>Streptophyta</taxon>
        <taxon>Embryophyta</taxon>
        <taxon>Tracheophyta</taxon>
        <taxon>Spermatophyta</taxon>
        <taxon>Magnoliopsida</taxon>
        <taxon>eudicotyledons</taxon>
        <taxon>Gunneridae</taxon>
        <taxon>Pentapetalae</taxon>
        <taxon>rosids</taxon>
        <taxon>fabids</taxon>
        <taxon>Fabales</taxon>
        <taxon>Fabaceae</taxon>
        <taxon>Papilionoideae</taxon>
        <taxon>50 kb inversion clade</taxon>
        <taxon>NPAAA clade</taxon>
        <taxon>Hologalegina</taxon>
        <taxon>robinioid clade</taxon>
        <taxon>Loteae</taxon>
        <taxon>Lotus</taxon>
    </lineage>
</organism>
<dbReference type="EMBL" id="BT145479">
    <property type="protein sequence ID" value="AFK45273.1"/>
    <property type="molecule type" value="mRNA"/>
</dbReference>
<reference evidence="3" key="1">
    <citation type="submission" date="2012-05" db="EMBL/GenBank/DDBJ databases">
        <authorList>
            <person name="Krishnakumar V."/>
            <person name="Cheung F."/>
            <person name="Xiao Y."/>
            <person name="Chan A."/>
            <person name="Moskal W.A."/>
            <person name="Town C.D."/>
        </authorList>
    </citation>
    <scope>NUCLEOTIDE SEQUENCE</scope>
</reference>
<dbReference type="Pfam" id="PF00657">
    <property type="entry name" value="Lipase_GDSL"/>
    <property type="match status" value="1"/>
</dbReference>
<dbReference type="PANTHER" id="PTHR45642">
    <property type="entry name" value="GDSL ESTERASE/LIPASE EXL3"/>
    <property type="match status" value="1"/>
</dbReference>
<protein>
    <recommendedName>
        <fullName evidence="4">GDSL esterase/lipase</fullName>
    </recommendedName>
</protein>
<dbReference type="InterPro" id="IPR036514">
    <property type="entry name" value="SGNH_hydro_sf"/>
</dbReference>
<keyword evidence="2" id="KW-0732">Signal</keyword>
<dbReference type="InterPro" id="IPR050592">
    <property type="entry name" value="GDSL_lipolytic_enzyme"/>
</dbReference>
<evidence type="ECO:0000313" key="3">
    <source>
        <dbReference type="EMBL" id="AFK45273.1"/>
    </source>
</evidence>
<evidence type="ECO:0008006" key="4">
    <source>
        <dbReference type="Google" id="ProtNLM"/>
    </source>
</evidence>
<feature type="chain" id="PRO_5003679628" description="GDSL esterase/lipase" evidence="2">
    <location>
        <begin position="23"/>
        <end position="347"/>
    </location>
</feature>
<proteinExistence type="evidence at transcript level"/>
<dbReference type="PANTHER" id="PTHR45642:SF7">
    <property type="entry name" value="GDSL ESTERASE_LIPASE"/>
    <property type="match status" value="1"/>
</dbReference>
<name>I3SYD1_LOTJA</name>
<dbReference type="InterPro" id="IPR035669">
    <property type="entry name" value="SGNH_plant_lipase-like"/>
</dbReference>
<dbReference type="CDD" id="cd01837">
    <property type="entry name" value="SGNH_plant_lipase_like"/>
    <property type="match status" value="1"/>
</dbReference>
<comment type="similarity">
    <text evidence="1">Belongs to the 'GDSL' lipolytic enzyme family.</text>
</comment>
<evidence type="ECO:0000256" key="2">
    <source>
        <dbReference type="SAM" id="SignalP"/>
    </source>
</evidence>
<evidence type="ECO:0000256" key="1">
    <source>
        <dbReference type="ARBA" id="ARBA00008668"/>
    </source>
</evidence>
<dbReference type="AlphaFoldDB" id="I3SYD1"/>